<feature type="compositionally biased region" description="Polar residues" evidence="1">
    <location>
        <begin position="581"/>
        <end position="591"/>
    </location>
</feature>
<proteinExistence type="predicted"/>
<keyword evidence="3" id="KW-1185">Reference proteome</keyword>
<feature type="compositionally biased region" description="Polar residues" evidence="1">
    <location>
        <begin position="1"/>
        <end position="13"/>
    </location>
</feature>
<feature type="compositionally biased region" description="Pro residues" evidence="1">
    <location>
        <begin position="406"/>
        <end position="415"/>
    </location>
</feature>
<feature type="compositionally biased region" description="Polar residues" evidence="1">
    <location>
        <begin position="169"/>
        <end position="185"/>
    </location>
</feature>
<feature type="compositionally biased region" description="Low complexity" evidence="1">
    <location>
        <begin position="193"/>
        <end position="210"/>
    </location>
</feature>
<feature type="region of interest" description="Disordered" evidence="1">
    <location>
        <begin position="1"/>
        <end position="551"/>
    </location>
</feature>
<evidence type="ECO:0000313" key="3">
    <source>
        <dbReference type="Proteomes" id="UP000800200"/>
    </source>
</evidence>
<feature type="compositionally biased region" description="Low complexity" evidence="1">
    <location>
        <begin position="475"/>
        <end position="491"/>
    </location>
</feature>
<sequence length="614" mass="65936">ENNSVAANASQLPAKTKKSVRIESPTSSPPHPAFHDADDALLQRVNRGKHVGSPPPTSSAGLSDSFEGLSLDEPLNNTTDHGDDGQPAHTLTGNTRTTPDMAESASTQSCSGVPANPFSKTLATIESREKGTAEQREYLSDRGSMERAGSGTTRQSLDVEGFKRLLMTGISNPPSSGTPSSQAASAPNPIGASVFESSSSTDTSSVSRQSIFEPIQEPLSETPRTSYELAASDDDERLRLVGENRKSEKKKPPPPKHRHGKLVTSRTPQTVSFSDFSPFVVSQASQLTPSPISRNRTNSDLNKPLPPPPILSPPAHIVSQDKSQENPPLQTTASESSSQSDAPVAQKKTPPPVPVARRQSQLRSSTTGNRSRSNSSLTMSSQHSTEFLLLSPGLATEPTSHHQTQKPPPPPPPPPSRRHVAPVAGIQTSSANSSTTELPSTASARTTVSSPTPPSRRPTVSSPPASPAPGLTRTSSRSSNRNPRSVSNESSGMPPPPPPPRRRQSGRTSMDKERPLRPSNTSPTESRRTSSENKRSSFDGKRRTSVASESSLRYEYALASENEQTLYLLKGDIAEEPRTLEPSTSSKNNASDILDDMEKFQREIDELRERYKTS</sequence>
<gene>
    <name evidence="2" type="ORF">K469DRAFT_612083</name>
</gene>
<protein>
    <submittedName>
        <fullName evidence="2">Uncharacterized protein</fullName>
    </submittedName>
</protein>
<feature type="compositionally biased region" description="Polar residues" evidence="1">
    <location>
        <begin position="283"/>
        <end position="301"/>
    </location>
</feature>
<name>A0A6A6D983_9PEZI</name>
<accession>A0A6A6D983</accession>
<feature type="compositionally biased region" description="Basic residues" evidence="1">
    <location>
        <begin position="247"/>
        <end position="261"/>
    </location>
</feature>
<dbReference type="AlphaFoldDB" id="A0A6A6D983"/>
<feature type="compositionally biased region" description="Low complexity" evidence="1">
    <location>
        <begin position="271"/>
        <end position="282"/>
    </location>
</feature>
<dbReference type="OrthoDB" id="428854at2759"/>
<feature type="compositionally biased region" description="Low complexity" evidence="1">
    <location>
        <begin position="362"/>
        <end position="376"/>
    </location>
</feature>
<evidence type="ECO:0000313" key="2">
    <source>
        <dbReference type="EMBL" id="KAF2175048.1"/>
    </source>
</evidence>
<feature type="compositionally biased region" description="Basic and acidic residues" evidence="1">
    <location>
        <begin position="236"/>
        <end position="246"/>
    </location>
</feature>
<feature type="compositionally biased region" description="Polar residues" evidence="1">
    <location>
        <begin position="325"/>
        <end position="341"/>
    </location>
</feature>
<dbReference type="EMBL" id="ML994749">
    <property type="protein sequence ID" value="KAF2175048.1"/>
    <property type="molecule type" value="Genomic_DNA"/>
</dbReference>
<feature type="non-terminal residue" evidence="2">
    <location>
        <position position="1"/>
    </location>
</feature>
<feature type="compositionally biased region" description="Polar residues" evidence="1">
    <location>
        <begin position="426"/>
        <end position="438"/>
    </location>
</feature>
<dbReference type="Proteomes" id="UP000800200">
    <property type="component" value="Unassembled WGS sequence"/>
</dbReference>
<feature type="compositionally biased region" description="Low complexity" evidence="1">
    <location>
        <begin position="439"/>
        <end position="450"/>
    </location>
</feature>
<feature type="compositionally biased region" description="Basic and acidic residues" evidence="1">
    <location>
        <begin position="525"/>
        <end position="542"/>
    </location>
</feature>
<evidence type="ECO:0000256" key="1">
    <source>
        <dbReference type="SAM" id="MobiDB-lite"/>
    </source>
</evidence>
<feature type="compositionally biased region" description="Basic and acidic residues" evidence="1">
    <location>
        <begin position="126"/>
        <end position="145"/>
    </location>
</feature>
<feature type="region of interest" description="Disordered" evidence="1">
    <location>
        <begin position="575"/>
        <end position="595"/>
    </location>
</feature>
<reference evidence="2" key="1">
    <citation type="journal article" date="2020" name="Stud. Mycol.">
        <title>101 Dothideomycetes genomes: a test case for predicting lifestyles and emergence of pathogens.</title>
        <authorList>
            <person name="Haridas S."/>
            <person name="Albert R."/>
            <person name="Binder M."/>
            <person name="Bloem J."/>
            <person name="Labutti K."/>
            <person name="Salamov A."/>
            <person name="Andreopoulos B."/>
            <person name="Baker S."/>
            <person name="Barry K."/>
            <person name="Bills G."/>
            <person name="Bluhm B."/>
            <person name="Cannon C."/>
            <person name="Castanera R."/>
            <person name="Culley D."/>
            <person name="Daum C."/>
            <person name="Ezra D."/>
            <person name="Gonzalez J."/>
            <person name="Henrissat B."/>
            <person name="Kuo A."/>
            <person name="Liang C."/>
            <person name="Lipzen A."/>
            <person name="Lutzoni F."/>
            <person name="Magnuson J."/>
            <person name="Mondo S."/>
            <person name="Nolan M."/>
            <person name="Ohm R."/>
            <person name="Pangilinan J."/>
            <person name="Park H.-J."/>
            <person name="Ramirez L."/>
            <person name="Alfaro M."/>
            <person name="Sun H."/>
            <person name="Tritt A."/>
            <person name="Yoshinaga Y."/>
            <person name="Zwiers L.-H."/>
            <person name="Turgeon B."/>
            <person name="Goodwin S."/>
            <person name="Spatafora J."/>
            <person name="Crous P."/>
            <person name="Grigoriev I."/>
        </authorList>
    </citation>
    <scope>NUCLEOTIDE SEQUENCE</scope>
    <source>
        <strain evidence="2">CBS 207.26</strain>
    </source>
</reference>
<feature type="compositionally biased region" description="Polar residues" evidence="1">
    <location>
        <begin position="89"/>
        <end position="111"/>
    </location>
</feature>
<organism evidence="2 3">
    <name type="scientific">Zopfia rhizophila CBS 207.26</name>
    <dbReference type="NCBI Taxonomy" id="1314779"/>
    <lineage>
        <taxon>Eukaryota</taxon>
        <taxon>Fungi</taxon>
        <taxon>Dikarya</taxon>
        <taxon>Ascomycota</taxon>
        <taxon>Pezizomycotina</taxon>
        <taxon>Dothideomycetes</taxon>
        <taxon>Dothideomycetes incertae sedis</taxon>
        <taxon>Zopfiaceae</taxon>
        <taxon>Zopfia</taxon>
    </lineage>
</organism>